<evidence type="ECO:0000313" key="4">
    <source>
        <dbReference type="Proteomes" id="UP000221222"/>
    </source>
</evidence>
<dbReference type="Proteomes" id="UP000221222">
    <property type="component" value="Unassembled WGS sequence"/>
</dbReference>
<sequence>MKRNYWPLFFICIFSFTLLMIVWTIHNTLKVPVNEDDAFLRKYQDIDENFNDVVTSNHIFLKKYNFKIFLNNEEKNLDINDVFLSQRAIEERTLNKDLLKVGENKIRIEIFDKKTNKLEDDFDIKFRITQTTNNNSKIDSNKNNFIFTQTGYIADIKVPKIGYWNIIATFEKDGNKGYLFIKTNAK</sequence>
<protein>
    <submittedName>
        <fullName evidence="2">Cytochrome c oxidase-associated protein CcoH</fullName>
    </submittedName>
</protein>
<proteinExistence type="predicted"/>
<evidence type="ECO:0000256" key="1">
    <source>
        <dbReference type="SAM" id="Phobius"/>
    </source>
</evidence>
<evidence type="ECO:0000313" key="3">
    <source>
        <dbReference type="EMBL" id="PHO18929.1"/>
    </source>
</evidence>
<dbReference type="AlphaFoldDB" id="A0A2G1DKC7"/>
<keyword evidence="1" id="KW-0472">Membrane</keyword>
<keyword evidence="1" id="KW-1133">Transmembrane helix</keyword>
<keyword evidence="4" id="KW-1185">Reference proteome</keyword>
<evidence type="ECO:0000313" key="5">
    <source>
        <dbReference type="Proteomes" id="UP000262712"/>
    </source>
</evidence>
<evidence type="ECO:0000313" key="2">
    <source>
        <dbReference type="EMBL" id="AXX91317.1"/>
    </source>
</evidence>
<reference evidence="3 4" key="1">
    <citation type="submission" date="2017-09" db="EMBL/GenBank/DDBJ databases">
        <title>Arcobacter canalis sp. nov., a new species isolated from a water canal contaminated with urban sewage.</title>
        <authorList>
            <person name="Perez-Cataluna A."/>
            <person name="Salas-Masso N."/>
            <person name="Figueras M.J."/>
        </authorList>
    </citation>
    <scope>NUCLEOTIDE SEQUENCE [LARGE SCALE GENOMIC DNA]</scope>
    <source>
        <strain evidence="3 4">F98-3</strain>
    </source>
</reference>
<dbReference type="Proteomes" id="UP000262712">
    <property type="component" value="Chromosome"/>
</dbReference>
<dbReference type="RefSeq" id="WP_099341687.1">
    <property type="nucleotide sequence ID" value="NZ_CP032098.1"/>
</dbReference>
<accession>A0A2G1DKC7</accession>
<dbReference type="EMBL" id="CP032098">
    <property type="protein sequence ID" value="AXX91317.1"/>
    <property type="molecule type" value="Genomic_DNA"/>
</dbReference>
<name>A0A2G1DKC7_9BACT</name>
<reference evidence="2 5" key="2">
    <citation type="submission" date="2018-08" db="EMBL/GenBank/DDBJ databases">
        <title>Complete genome of the Arcobacter molluscorum type strain LMG 25693.</title>
        <authorList>
            <person name="Miller W.G."/>
            <person name="Yee E."/>
            <person name="Bono J.L."/>
        </authorList>
    </citation>
    <scope>NUCLEOTIDE SEQUENCE [LARGE SCALE GENOMIC DNA]</scope>
    <source>
        <strain evidence="2 5">CECT 7696</strain>
    </source>
</reference>
<gene>
    <name evidence="2" type="ORF">AMOL_0301</name>
    <name evidence="3" type="ORF">CPU12_03460</name>
</gene>
<dbReference type="EMBL" id="NXFY01000003">
    <property type="protein sequence ID" value="PHO18929.1"/>
    <property type="molecule type" value="Genomic_DNA"/>
</dbReference>
<organism evidence="3 4">
    <name type="scientific">Malaciobacter molluscorum LMG 25693</name>
    <dbReference type="NCBI Taxonomy" id="870501"/>
    <lineage>
        <taxon>Bacteria</taxon>
        <taxon>Pseudomonadati</taxon>
        <taxon>Campylobacterota</taxon>
        <taxon>Epsilonproteobacteria</taxon>
        <taxon>Campylobacterales</taxon>
        <taxon>Arcobacteraceae</taxon>
        <taxon>Malaciobacter</taxon>
    </lineage>
</organism>
<dbReference type="KEGG" id="amol:AMOL_0301"/>
<feature type="transmembrane region" description="Helical" evidence="1">
    <location>
        <begin position="6"/>
        <end position="25"/>
    </location>
</feature>
<keyword evidence="1" id="KW-0812">Transmembrane</keyword>